<sequence>MKDKERTGSIYKVTAKEIENQPVNNVLDALQGRVPGLDITPTTGLAGGGYTVRIRGQNSISAGNDPLYIIDGVPYDMGSLSNRGISGGIMPGGIVNPLNFLAPESIASVEVLKDGDATAIYGSRGANGVILITTKKGKVGKTSVSIATSMSIAEVTEMTKLLNTEQYLKMREEAFSHDGISAYPVTAYDVNGTWNKYRFTDWQKEFIGGTAINNSVKLSASGGGEQTSFTLGGNFMKESTVFPQDFYYKRTTFYSTINHRSENQKFGISFSANYGQDNNYLPLNDLVNKALTLPPNAPAILDANGNLNWENSTWNNPYADFEVTYRNNTKNLITNAVLNYQVAKGLELKTNLGYTQSELSEINLSPHTRLDPALGATSASSSAYKNNTNRYSWVIEPQLDYRHTIKKHDINITIGGTLQNQHTNELAVYASGFPTNLLMDNLSAANNLRIMNESSGHYKYLATYGRINYNYNHKYLLNLTGRRDGSSRFGTGKRFANFGAFGAAWIFSREKIVGNLNWLSFGKLRASYGITGNDQIGDYKFLNNYEINDDYYYNGDLGISPIRLFNANYGWEKNRKREIALEIGLFRNRINFEMAYYNNRSDNQIMNIPLPGTTGFAYINANLNATVENAGLEANLNTLNLKTGNFSWASNLQFSIPQNKLIAFENLENSTYVNRLSIGKSINILMLYNYIGVNPESGLFEFKDYNGDGLISSPDDRKYIVDFLPKYFGSFSNTLKYRNLAFEFNFQFVRKNGMNHYQAIQPAGFMNNQPIGVLNNWQTFTTGNNFDAYLAHNRFATTSSGMISDTSFIRLKSFSLSYSLPFKENSLTHCTLYLQGQNIFTLAKYKGGDPEQNRGFLPPLRKLSFGMMLNF</sequence>
<evidence type="ECO:0000256" key="2">
    <source>
        <dbReference type="ARBA" id="ARBA00022448"/>
    </source>
</evidence>
<dbReference type="InterPro" id="IPR000531">
    <property type="entry name" value="Beta-barrel_TonB"/>
</dbReference>
<evidence type="ECO:0000313" key="13">
    <source>
        <dbReference type="Proteomes" id="UP001549146"/>
    </source>
</evidence>
<keyword evidence="4 8" id="KW-0812">Transmembrane</keyword>
<dbReference type="Pfam" id="PF00593">
    <property type="entry name" value="TonB_dep_Rec_b-barrel"/>
    <property type="match status" value="1"/>
</dbReference>
<feature type="domain" description="TonB-dependent receptor plug" evidence="11">
    <location>
        <begin position="4"/>
        <end position="129"/>
    </location>
</feature>
<dbReference type="NCBIfam" id="TIGR04057">
    <property type="entry name" value="SusC_RagA_signa"/>
    <property type="match status" value="1"/>
</dbReference>
<evidence type="ECO:0000256" key="5">
    <source>
        <dbReference type="ARBA" id="ARBA00023077"/>
    </source>
</evidence>
<comment type="similarity">
    <text evidence="8 9">Belongs to the TonB-dependent receptor family.</text>
</comment>
<evidence type="ECO:0000256" key="1">
    <source>
        <dbReference type="ARBA" id="ARBA00004571"/>
    </source>
</evidence>
<keyword evidence="13" id="KW-1185">Reference proteome</keyword>
<evidence type="ECO:0000256" key="7">
    <source>
        <dbReference type="ARBA" id="ARBA00023237"/>
    </source>
</evidence>
<feature type="domain" description="TonB-dependent receptor-like beta-barrel" evidence="10">
    <location>
        <begin position="280"/>
        <end position="839"/>
    </location>
</feature>
<evidence type="ECO:0000256" key="6">
    <source>
        <dbReference type="ARBA" id="ARBA00023136"/>
    </source>
</evidence>
<dbReference type="InterPro" id="IPR037066">
    <property type="entry name" value="Plug_dom_sf"/>
</dbReference>
<evidence type="ECO:0000256" key="8">
    <source>
        <dbReference type="PROSITE-ProRule" id="PRU01360"/>
    </source>
</evidence>
<dbReference type="InterPro" id="IPR039426">
    <property type="entry name" value="TonB-dep_rcpt-like"/>
</dbReference>
<organism evidence="12 13">
    <name type="scientific">Moheibacter stercoris</name>
    <dbReference type="NCBI Taxonomy" id="1628251"/>
    <lineage>
        <taxon>Bacteria</taxon>
        <taxon>Pseudomonadati</taxon>
        <taxon>Bacteroidota</taxon>
        <taxon>Flavobacteriia</taxon>
        <taxon>Flavobacteriales</taxon>
        <taxon>Weeksellaceae</taxon>
        <taxon>Moheibacter</taxon>
    </lineage>
</organism>
<comment type="caution">
    <text evidence="12">The sequence shown here is derived from an EMBL/GenBank/DDBJ whole genome shotgun (WGS) entry which is preliminary data.</text>
</comment>
<proteinExistence type="inferred from homology"/>
<dbReference type="PROSITE" id="PS52016">
    <property type="entry name" value="TONB_DEPENDENT_REC_3"/>
    <property type="match status" value="1"/>
</dbReference>
<dbReference type="Pfam" id="PF07715">
    <property type="entry name" value="Plug"/>
    <property type="match status" value="1"/>
</dbReference>
<dbReference type="InterPro" id="IPR023996">
    <property type="entry name" value="TonB-dep_OMP_SusC/RagA"/>
</dbReference>
<dbReference type="Gene3D" id="2.40.170.20">
    <property type="entry name" value="TonB-dependent receptor, beta-barrel domain"/>
    <property type="match status" value="1"/>
</dbReference>
<keyword evidence="6 8" id="KW-0472">Membrane</keyword>
<dbReference type="InterPro" id="IPR023997">
    <property type="entry name" value="TonB-dep_OMP_SusC/RagA_CS"/>
</dbReference>
<evidence type="ECO:0000259" key="11">
    <source>
        <dbReference type="Pfam" id="PF07715"/>
    </source>
</evidence>
<evidence type="ECO:0000256" key="3">
    <source>
        <dbReference type="ARBA" id="ARBA00022452"/>
    </source>
</evidence>
<keyword evidence="5 9" id="KW-0798">TonB box</keyword>
<keyword evidence="2 8" id="KW-0813">Transport</keyword>
<evidence type="ECO:0000259" key="10">
    <source>
        <dbReference type="Pfam" id="PF00593"/>
    </source>
</evidence>
<dbReference type="EMBL" id="JBEPMO010000001">
    <property type="protein sequence ID" value="MET3730545.1"/>
    <property type="molecule type" value="Genomic_DNA"/>
</dbReference>
<keyword evidence="7 8" id="KW-0998">Cell outer membrane</keyword>
<evidence type="ECO:0000256" key="4">
    <source>
        <dbReference type="ARBA" id="ARBA00022692"/>
    </source>
</evidence>
<gene>
    <name evidence="12" type="ORF">ABID46_000097</name>
</gene>
<dbReference type="NCBIfam" id="TIGR04056">
    <property type="entry name" value="OMP_RagA_SusC"/>
    <property type="match status" value="1"/>
</dbReference>
<name>A0ABV2LPP6_9FLAO</name>
<dbReference type="InterPro" id="IPR012910">
    <property type="entry name" value="Plug_dom"/>
</dbReference>
<comment type="subcellular location">
    <subcellularLocation>
        <location evidence="1 8">Cell outer membrane</location>
        <topology evidence="1 8">Multi-pass membrane protein</topology>
    </subcellularLocation>
</comment>
<dbReference type="InterPro" id="IPR036942">
    <property type="entry name" value="Beta-barrel_TonB_sf"/>
</dbReference>
<evidence type="ECO:0000256" key="9">
    <source>
        <dbReference type="RuleBase" id="RU003357"/>
    </source>
</evidence>
<dbReference type="Proteomes" id="UP001549146">
    <property type="component" value="Unassembled WGS sequence"/>
</dbReference>
<keyword evidence="3 8" id="KW-1134">Transmembrane beta strand</keyword>
<dbReference type="SUPFAM" id="SSF56935">
    <property type="entry name" value="Porins"/>
    <property type="match status" value="1"/>
</dbReference>
<evidence type="ECO:0000313" key="12">
    <source>
        <dbReference type="EMBL" id="MET3730545.1"/>
    </source>
</evidence>
<dbReference type="Gene3D" id="2.170.130.10">
    <property type="entry name" value="TonB-dependent receptor, plug domain"/>
    <property type="match status" value="1"/>
</dbReference>
<reference evidence="12 13" key="1">
    <citation type="submission" date="2024-06" db="EMBL/GenBank/DDBJ databases">
        <title>Genomic Encyclopedia of Type Strains, Phase IV (KMG-IV): sequencing the most valuable type-strain genomes for metagenomic binning, comparative biology and taxonomic classification.</title>
        <authorList>
            <person name="Goeker M."/>
        </authorList>
    </citation>
    <scope>NUCLEOTIDE SEQUENCE [LARGE SCALE GENOMIC DNA]</scope>
    <source>
        <strain evidence="12 13">DSM 29388</strain>
    </source>
</reference>
<accession>A0ABV2LPP6</accession>
<protein>
    <submittedName>
        <fullName evidence="12">TonB-linked SusC/RagA family outer membrane protein</fullName>
    </submittedName>
</protein>